<keyword evidence="4 8" id="KW-1133">Transmembrane helix</keyword>
<feature type="transmembrane region" description="Helical" evidence="8">
    <location>
        <begin position="141"/>
        <end position="159"/>
    </location>
</feature>
<dbReference type="PANTHER" id="PTHR23501:SF191">
    <property type="entry name" value="VACUOLAR BASIC AMINO ACID TRANSPORTER 4"/>
    <property type="match status" value="1"/>
</dbReference>
<dbReference type="PROSITE" id="PS50850">
    <property type="entry name" value="MFS"/>
    <property type="match status" value="1"/>
</dbReference>
<evidence type="ECO:0000256" key="8">
    <source>
        <dbReference type="SAM" id="Phobius"/>
    </source>
</evidence>
<evidence type="ECO:0000256" key="3">
    <source>
        <dbReference type="ARBA" id="ARBA00022692"/>
    </source>
</evidence>
<dbReference type="CDD" id="cd17502">
    <property type="entry name" value="MFS_Azr1_MDR_like"/>
    <property type="match status" value="1"/>
</dbReference>
<evidence type="ECO:0000313" key="11">
    <source>
        <dbReference type="Proteomes" id="UP001476247"/>
    </source>
</evidence>
<keyword evidence="5 8" id="KW-0472">Membrane</keyword>
<name>A0ABP9Y758_9FUNG</name>
<dbReference type="PROSITE" id="PS00216">
    <property type="entry name" value="SUGAR_TRANSPORT_1"/>
    <property type="match status" value="1"/>
</dbReference>
<proteinExistence type="predicted"/>
<evidence type="ECO:0000256" key="5">
    <source>
        <dbReference type="ARBA" id="ARBA00023136"/>
    </source>
</evidence>
<dbReference type="EMBL" id="BAABUJ010000024">
    <property type="protein sequence ID" value="GAA5802801.1"/>
    <property type="molecule type" value="Genomic_DNA"/>
</dbReference>
<accession>A0ABP9Y758</accession>
<feature type="transmembrane region" description="Helical" evidence="8">
    <location>
        <begin position="269"/>
        <end position="288"/>
    </location>
</feature>
<feature type="transmembrane region" description="Helical" evidence="8">
    <location>
        <begin position="540"/>
        <end position="558"/>
    </location>
</feature>
<dbReference type="Pfam" id="PF07690">
    <property type="entry name" value="MFS_1"/>
    <property type="match status" value="1"/>
</dbReference>
<evidence type="ECO:0000256" key="6">
    <source>
        <dbReference type="ARBA" id="ARBA00044273"/>
    </source>
</evidence>
<feature type="transmembrane region" description="Helical" evidence="8">
    <location>
        <begin position="468"/>
        <end position="486"/>
    </location>
</feature>
<evidence type="ECO:0000313" key="10">
    <source>
        <dbReference type="EMBL" id="GAA5802801.1"/>
    </source>
</evidence>
<dbReference type="InterPro" id="IPR005829">
    <property type="entry name" value="Sugar_transporter_CS"/>
</dbReference>
<feature type="region of interest" description="Disordered" evidence="7">
    <location>
        <begin position="1"/>
        <end position="21"/>
    </location>
</feature>
<evidence type="ECO:0000256" key="4">
    <source>
        <dbReference type="ARBA" id="ARBA00022989"/>
    </source>
</evidence>
<evidence type="ECO:0000256" key="2">
    <source>
        <dbReference type="ARBA" id="ARBA00022448"/>
    </source>
</evidence>
<evidence type="ECO:0000256" key="1">
    <source>
        <dbReference type="ARBA" id="ARBA00004127"/>
    </source>
</evidence>
<feature type="compositionally biased region" description="Basic and acidic residues" evidence="7">
    <location>
        <begin position="1"/>
        <end position="19"/>
    </location>
</feature>
<evidence type="ECO:0000259" key="9">
    <source>
        <dbReference type="PROSITE" id="PS50850"/>
    </source>
</evidence>
<dbReference type="Gene3D" id="1.20.1250.20">
    <property type="entry name" value="MFS general substrate transporter like domains"/>
    <property type="match status" value="1"/>
</dbReference>
<feature type="transmembrane region" description="Helical" evidence="8">
    <location>
        <begin position="337"/>
        <end position="356"/>
    </location>
</feature>
<keyword evidence="11" id="KW-1185">Reference proteome</keyword>
<dbReference type="InterPro" id="IPR020846">
    <property type="entry name" value="MFS_dom"/>
</dbReference>
<keyword evidence="3 8" id="KW-0812">Transmembrane</keyword>
<evidence type="ECO:0000256" key="7">
    <source>
        <dbReference type="SAM" id="MobiDB-lite"/>
    </source>
</evidence>
<feature type="transmembrane region" description="Helical" evidence="8">
    <location>
        <begin position="171"/>
        <end position="191"/>
    </location>
</feature>
<sequence length="584" mass="64173">MELNSTEKHVETKTTHETHVLTSTKSVDELYQGRVSSTTSGSEENVATLEENAATLEGNEKLTFNTKREWFEFSVLIVGIVLAMFMMSLNSTVVAPAMSIIATELNALESQTWIATAYLVALNSFQPLSGRFSDIFGRKSVFIFGIVLFFAGSLINALSTNIDMLIAGRTIQGFGGGGVMSMTFIIVTDIAPVHLLPRFQSMLAVVYGLASVVGPLLGGAFVDHATWHWDFWLNVILAAIAFVIMVFYLKEPKEKTQTSFMSKIKRVDWLGTLFSTSFIVCLLLALNWGSPYGWGSAHAIGPFVAAGVSLIALIYVEGWVALDPLLPARVLLNPPVTIVYGYMMCLGLTFIGTLYFGPVYYQSVFGADSTQSGLRLIPFMVCLIAGSVGGGFLIRKFPNIKYYIMIGAASNLLGYGLFYTVNENSSWGQQAGYLSFCGLAFGLSQQNSILTVQAIVEHRDMAIATSCINFFMMLASSIGIAIYQTLYQTFLKQEFAKLPLEVLAGAQSYGSLSNFLFIRKMPLELQKPIITAYSDAIHKVFILPIAAAALGFILTLFFRNIRYGVKPDEKRDEELSLDEKNITL</sequence>
<reference evidence="10 11" key="1">
    <citation type="submission" date="2024-04" db="EMBL/GenBank/DDBJ databases">
        <title>genome sequences of Mucor flavus KT1a and Helicostylum pulchrum KT1b strains isolation_sourced from the surface of a dry-aged beef.</title>
        <authorList>
            <person name="Toyotome T."/>
            <person name="Hosono M."/>
            <person name="Torimaru M."/>
            <person name="Fukuda K."/>
            <person name="Mikami N."/>
        </authorList>
    </citation>
    <scope>NUCLEOTIDE SEQUENCE [LARGE SCALE GENOMIC DNA]</scope>
    <source>
        <strain evidence="10 11">KT1b</strain>
    </source>
</reference>
<keyword evidence="2" id="KW-0813">Transport</keyword>
<dbReference type="PANTHER" id="PTHR23501">
    <property type="entry name" value="MAJOR FACILITATOR SUPERFAMILY"/>
    <property type="match status" value="1"/>
</dbReference>
<feature type="transmembrane region" description="Helical" evidence="8">
    <location>
        <begin position="203"/>
        <end position="225"/>
    </location>
</feature>
<organism evidence="10 11">
    <name type="scientific">Helicostylum pulchrum</name>
    <dbReference type="NCBI Taxonomy" id="562976"/>
    <lineage>
        <taxon>Eukaryota</taxon>
        <taxon>Fungi</taxon>
        <taxon>Fungi incertae sedis</taxon>
        <taxon>Mucoromycota</taxon>
        <taxon>Mucoromycotina</taxon>
        <taxon>Mucoromycetes</taxon>
        <taxon>Mucorales</taxon>
        <taxon>Mucorineae</taxon>
        <taxon>Mucoraceae</taxon>
        <taxon>Helicostylum</taxon>
    </lineage>
</organism>
<feature type="transmembrane region" description="Helical" evidence="8">
    <location>
        <begin position="294"/>
        <end position="316"/>
    </location>
</feature>
<feature type="transmembrane region" description="Helical" evidence="8">
    <location>
        <begin position="70"/>
        <end position="90"/>
    </location>
</feature>
<dbReference type="Proteomes" id="UP001476247">
    <property type="component" value="Unassembled WGS sequence"/>
</dbReference>
<comment type="subcellular location">
    <subcellularLocation>
        <location evidence="1">Endomembrane system</location>
        <topology evidence="1">Multi-pass membrane protein</topology>
    </subcellularLocation>
</comment>
<protein>
    <recommendedName>
        <fullName evidence="6">MFS-type drug efflux transporter P55</fullName>
    </recommendedName>
</protein>
<dbReference type="SUPFAM" id="SSF103473">
    <property type="entry name" value="MFS general substrate transporter"/>
    <property type="match status" value="1"/>
</dbReference>
<feature type="transmembrane region" description="Helical" evidence="8">
    <location>
        <begin position="231"/>
        <end position="249"/>
    </location>
</feature>
<dbReference type="InterPro" id="IPR011701">
    <property type="entry name" value="MFS"/>
</dbReference>
<feature type="transmembrane region" description="Helical" evidence="8">
    <location>
        <begin position="376"/>
        <end position="395"/>
    </location>
</feature>
<feature type="transmembrane region" description="Helical" evidence="8">
    <location>
        <begin position="433"/>
        <end position="456"/>
    </location>
</feature>
<dbReference type="InterPro" id="IPR036259">
    <property type="entry name" value="MFS_trans_sf"/>
</dbReference>
<dbReference type="Gene3D" id="1.20.1720.10">
    <property type="entry name" value="Multidrug resistance protein D"/>
    <property type="match status" value="1"/>
</dbReference>
<gene>
    <name evidence="10" type="ORF">HPULCUR_008276</name>
</gene>
<feature type="domain" description="Major facilitator superfamily (MFS) profile" evidence="9">
    <location>
        <begin position="76"/>
        <end position="563"/>
    </location>
</feature>
<comment type="caution">
    <text evidence="10">The sequence shown here is derived from an EMBL/GenBank/DDBJ whole genome shotgun (WGS) entry which is preliminary data.</text>
</comment>
<feature type="transmembrane region" description="Helical" evidence="8">
    <location>
        <begin position="402"/>
        <end position="421"/>
    </location>
</feature>